<keyword evidence="1" id="KW-0732">Signal</keyword>
<evidence type="ECO:0000313" key="3">
    <source>
        <dbReference type="Proteomes" id="UP000553193"/>
    </source>
</evidence>
<evidence type="ECO:0000256" key="1">
    <source>
        <dbReference type="SAM" id="SignalP"/>
    </source>
</evidence>
<dbReference type="Proteomes" id="UP000553193">
    <property type="component" value="Unassembled WGS sequence"/>
</dbReference>
<dbReference type="AlphaFoldDB" id="A0A840A6F4"/>
<name>A0A840A6F4_9PROT</name>
<dbReference type="Pfam" id="PF09912">
    <property type="entry name" value="DUF2141"/>
    <property type="match status" value="1"/>
</dbReference>
<feature type="chain" id="PRO_5032792052" evidence="1">
    <location>
        <begin position="18"/>
        <end position="138"/>
    </location>
</feature>
<dbReference type="EMBL" id="JACIDJ010000001">
    <property type="protein sequence ID" value="MBB3896707.1"/>
    <property type="molecule type" value="Genomic_DNA"/>
</dbReference>
<dbReference type="RefSeq" id="WP_207017850.1">
    <property type="nucleotide sequence ID" value="NZ_JACIDJ010000001.1"/>
</dbReference>
<keyword evidence="3" id="KW-1185">Reference proteome</keyword>
<protein>
    <submittedName>
        <fullName evidence="2">Uncharacterized protein (DUF2141 family)</fullName>
    </submittedName>
</protein>
<evidence type="ECO:0000313" key="2">
    <source>
        <dbReference type="EMBL" id="MBB3896707.1"/>
    </source>
</evidence>
<reference evidence="2 3" key="1">
    <citation type="submission" date="2020-08" db="EMBL/GenBank/DDBJ databases">
        <title>Genomic Encyclopedia of Type Strains, Phase IV (KMG-IV): sequencing the most valuable type-strain genomes for metagenomic binning, comparative biology and taxonomic classification.</title>
        <authorList>
            <person name="Goeker M."/>
        </authorList>
    </citation>
    <scope>NUCLEOTIDE SEQUENCE [LARGE SCALE GENOMIC DNA]</scope>
    <source>
        <strain evidence="2 3">DSM 19979</strain>
    </source>
</reference>
<accession>A0A840A6F4</accession>
<proteinExistence type="predicted"/>
<organism evidence="2 3">
    <name type="scientific">Roseococcus suduntuyensis</name>
    <dbReference type="NCBI Taxonomy" id="455361"/>
    <lineage>
        <taxon>Bacteria</taxon>
        <taxon>Pseudomonadati</taxon>
        <taxon>Pseudomonadota</taxon>
        <taxon>Alphaproteobacteria</taxon>
        <taxon>Acetobacterales</taxon>
        <taxon>Roseomonadaceae</taxon>
        <taxon>Roseococcus</taxon>
    </lineage>
</organism>
<comment type="caution">
    <text evidence="2">The sequence shown here is derived from an EMBL/GenBank/DDBJ whole genome shotgun (WGS) entry which is preliminary data.</text>
</comment>
<feature type="signal peptide" evidence="1">
    <location>
        <begin position="1"/>
        <end position="17"/>
    </location>
</feature>
<sequence length="138" mass="14714">MRPLPFLLFLLTTPAAAAGLDVTVTGARGATGEVGCALYATEAGFPTDAAPATQLWQPARPEGVICRFDGLRPGRYAVAVSHDLNGNRRTDTNLFGIPTEDWGVSNNIRPSLRAPRFSEAAVEVPEGPATRIEIRLGR</sequence>
<gene>
    <name evidence="2" type="ORF">GGQ83_000133</name>
</gene>
<dbReference type="InterPro" id="IPR018673">
    <property type="entry name" value="DUF2141"/>
</dbReference>